<dbReference type="CDD" id="cd04301">
    <property type="entry name" value="NAT_SF"/>
    <property type="match status" value="1"/>
</dbReference>
<dbReference type="PROSITE" id="PS51186">
    <property type="entry name" value="GNAT"/>
    <property type="match status" value="1"/>
</dbReference>
<dbReference type="SUPFAM" id="SSF55729">
    <property type="entry name" value="Acyl-CoA N-acyltransferases (Nat)"/>
    <property type="match status" value="1"/>
</dbReference>
<feature type="domain" description="N-acetyltransferase" evidence="2">
    <location>
        <begin position="3"/>
        <end position="152"/>
    </location>
</feature>
<dbReference type="GO" id="GO:0008080">
    <property type="term" value="F:N-acetyltransferase activity"/>
    <property type="evidence" value="ECO:0007669"/>
    <property type="project" value="InterPro"/>
</dbReference>
<gene>
    <name evidence="3" type="ORF">SAMN05216261_0805</name>
</gene>
<protein>
    <submittedName>
        <fullName evidence="3">Acetyltransferase (GNAT) domain-containing protein</fullName>
    </submittedName>
</protein>
<evidence type="ECO:0000256" key="1">
    <source>
        <dbReference type="ARBA" id="ARBA00022679"/>
    </source>
</evidence>
<dbReference type="eggNOG" id="COG0456">
    <property type="taxonomic scope" value="Bacteria"/>
</dbReference>
<evidence type="ECO:0000313" key="3">
    <source>
        <dbReference type="EMBL" id="SHI49805.1"/>
    </source>
</evidence>
<dbReference type="InterPro" id="IPR000182">
    <property type="entry name" value="GNAT_dom"/>
</dbReference>
<dbReference type="AlphaFoldDB" id="A0A1M6BM56"/>
<keyword evidence="1 3" id="KW-0808">Transferase</keyword>
<dbReference type="Proteomes" id="UP000184396">
    <property type="component" value="Unassembled WGS sequence"/>
</dbReference>
<accession>A0A1M6BM56</accession>
<sequence>MTINIIHFEPQYSKKFYELNREWLETFFVVEPYDEEVLSKPQKYIIDKGGHIFFAKLDDAIVGTVALMPMNNSKEFELTKMAVSPNYRGKKIGQQMMQYCIDFAKDKNIPKLIINSSRKLKMLSISTKNMVLLKFLLKPIAHILDVILKWKI</sequence>
<organism evidence="3 4">
    <name type="scientific">Algibacter luteus</name>
    <dbReference type="NCBI Taxonomy" id="1178825"/>
    <lineage>
        <taxon>Bacteria</taxon>
        <taxon>Pseudomonadati</taxon>
        <taxon>Bacteroidota</taxon>
        <taxon>Flavobacteriia</taxon>
        <taxon>Flavobacteriales</taxon>
        <taxon>Flavobacteriaceae</taxon>
        <taxon>Algibacter</taxon>
    </lineage>
</organism>
<evidence type="ECO:0000259" key="2">
    <source>
        <dbReference type="PROSITE" id="PS51186"/>
    </source>
</evidence>
<proteinExistence type="predicted"/>
<name>A0A1M6BM56_9FLAO</name>
<reference evidence="3 4" key="1">
    <citation type="submission" date="2016-11" db="EMBL/GenBank/DDBJ databases">
        <authorList>
            <person name="Jaros S."/>
            <person name="Januszkiewicz K."/>
            <person name="Wedrychowicz H."/>
        </authorList>
    </citation>
    <scope>NUCLEOTIDE SEQUENCE [LARGE SCALE GENOMIC DNA]</scope>
    <source>
        <strain evidence="3 4">CGMCC 1.12213</strain>
    </source>
</reference>
<dbReference type="Gene3D" id="3.40.630.30">
    <property type="match status" value="1"/>
</dbReference>
<dbReference type="EMBL" id="FQYK01000002">
    <property type="protein sequence ID" value="SHI49805.1"/>
    <property type="molecule type" value="Genomic_DNA"/>
</dbReference>
<dbReference type="STRING" id="1178825.SAMN05216261_0805"/>
<dbReference type="PANTHER" id="PTHR13947">
    <property type="entry name" value="GNAT FAMILY N-ACETYLTRANSFERASE"/>
    <property type="match status" value="1"/>
</dbReference>
<dbReference type="InterPro" id="IPR050769">
    <property type="entry name" value="NAT_camello-type"/>
</dbReference>
<keyword evidence="4" id="KW-1185">Reference proteome</keyword>
<dbReference type="Pfam" id="PF00583">
    <property type="entry name" value="Acetyltransf_1"/>
    <property type="match status" value="1"/>
</dbReference>
<evidence type="ECO:0000313" key="4">
    <source>
        <dbReference type="Proteomes" id="UP000184396"/>
    </source>
</evidence>
<dbReference type="PANTHER" id="PTHR13947:SF37">
    <property type="entry name" value="LD18367P"/>
    <property type="match status" value="1"/>
</dbReference>
<dbReference type="RefSeq" id="WP_349267054.1">
    <property type="nucleotide sequence ID" value="NZ_ALIH01000006.1"/>
</dbReference>
<dbReference type="InterPro" id="IPR016181">
    <property type="entry name" value="Acyl_CoA_acyltransferase"/>
</dbReference>